<feature type="domain" description="TonB-dependent receptor-like beta-barrel" evidence="7">
    <location>
        <begin position="403"/>
        <end position="939"/>
    </location>
</feature>
<keyword evidence="4" id="KW-0798">TonB box</keyword>
<dbReference type="AlphaFoldDB" id="A0A0F9Z4S7"/>
<dbReference type="GO" id="GO:0009279">
    <property type="term" value="C:cell outer membrane"/>
    <property type="evidence" value="ECO:0007669"/>
    <property type="project" value="UniProtKB-SubCell"/>
</dbReference>
<feature type="domain" description="TonB-dependent receptor plug" evidence="8">
    <location>
        <begin position="56"/>
        <end position="164"/>
    </location>
</feature>
<dbReference type="Pfam" id="PF07715">
    <property type="entry name" value="Plug"/>
    <property type="match status" value="1"/>
</dbReference>
<evidence type="ECO:0000313" key="9">
    <source>
        <dbReference type="EMBL" id="KKO12249.1"/>
    </source>
</evidence>
<evidence type="ECO:0008006" key="10">
    <source>
        <dbReference type="Google" id="ProtNLM"/>
    </source>
</evidence>
<sequence length="981" mass="104304">MIKNTKLSRAIKLAMLSGAYTVGLGAFSAAQAQDAGAEIEEVVVTGSRITSPNLTLSSPVASVDAETIELRQVNVVEEFLREIPGVVPSIGASVNNGNGGSTFIDLRGLGSNRNITLLNGTRVVPADLQGRTNLDIIPVALLERVDVLTGGAGTAYGADAISGVINFRTRTDFEGLDIRVSQSDTFEGGGESNRFDVTLGGNFDDNRGNAVISMGYTDRTALTQGERDYSVENISSISGNAGGSSTSIPTRFTLPGAAPADIRAVVPGYTSGFLQSSPDGSRLEPYYQDFNFNPFNLFQLPLEQHRAYGSANYQLTDDVEWYSEALFVQSTNITNLAPSGSFGFSAMTPLSNPFIPDATRGQLCGAFQIDAAACTAAAGATDPSDPAYQEVNVNYARRFLELGPRTNERKTTAWQFKTGARGDLTDTLSWDLFYATGQSDLRQQQGGNGTRSRLTQAVRATNPNTCLDTSGGCVPIDLWGPLGSITSEVGEFLDVGNGGSEFTELDQFQAFVSGDLPWSLPTVDAPISGVVGYEQRDYTAGLTNDLLTQTPGEVLGNGAAAPNTFGTYDVSEFFFEANVPVLQNMALVEELTLQLGFRSSDYSTTGVEDTWKIGGTWSPTEDLQFRGNFQRVTRAPNISELFDPAVTGLDNFSSDPCAGAAPEGNAQLLAVCLAQGAPTNTIGGIVVDPAGQVNVTTGGNPNLEAEDAETWTIGAIWQPSMVPGLSLTLDYYSILVEDAITDPTPDDVFSACFGPNFATGSIALSGASASDPACTGIRRNPETGNLFGNVATTAGLPLVLSNQGTLETSGIDATASYTFDLGGIGSLSYNGSLNWTEQSLFQASPNGLNRECTGFYSGNCASPQPDFMANQRATLQTNVLDRDVDVSLLWRYLSEMEVEPGSGTYQPQFRSMDAANYFDLTVRGSVTEEFEFTLGILNLADREPDVVGSNIGATAYNTGNVYPSTYDPLGRRYSLTLRYSM</sequence>
<dbReference type="InterPro" id="IPR036942">
    <property type="entry name" value="Beta-barrel_TonB_sf"/>
</dbReference>
<dbReference type="EMBL" id="LAZR01000001">
    <property type="protein sequence ID" value="KKO12249.1"/>
    <property type="molecule type" value="Genomic_DNA"/>
</dbReference>
<evidence type="ECO:0000259" key="7">
    <source>
        <dbReference type="Pfam" id="PF00593"/>
    </source>
</evidence>
<evidence type="ECO:0000256" key="4">
    <source>
        <dbReference type="ARBA" id="ARBA00023077"/>
    </source>
</evidence>
<organism evidence="9">
    <name type="scientific">marine sediment metagenome</name>
    <dbReference type="NCBI Taxonomy" id="412755"/>
    <lineage>
        <taxon>unclassified sequences</taxon>
        <taxon>metagenomes</taxon>
        <taxon>ecological metagenomes</taxon>
    </lineage>
</organism>
<dbReference type="PANTHER" id="PTHR47234:SF2">
    <property type="entry name" value="TONB-DEPENDENT RECEPTOR"/>
    <property type="match status" value="1"/>
</dbReference>
<dbReference type="PANTHER" id="PTHR47234">
    <property type="match status" value="1"/>
</dbReference>
<dbReference type="Pfam" id="PF00593">
    <property type="entry name" value="TonB_dep_Rec_b-barrel"/>
    <property type="match status" value="1"/>
</dbReference>
<dbReference type="InterPro" id="IPR012910">
    <property type="entry name" value="Plug_dom"/>
</dbReference>
<comment type="subcellular location">
    <subcellularLocation>
        <location evidence="1">Cell outer membrane</location>
        <topology evidence="1">Multi-pass membrane protein</topology>
    </subcellularLocation>
</comment>
<comment type="caution">
    <text evidence="9">The sequence shown here is derived from an EMBL/GenBank/DDBJ whole genome shotgun (WGS) entry which is preliminary data.</text>
</comment>
<dbReference type="Gene3D" id="2.40.170.20">
    <property type="entry name" value="TonB-dependent receptor, beta-barrel domain"/>
    <property type="match status" value="1"/>
</dbReference>
<evidence type="ECO:0000259" key="8">
    <source>
        <dbReference type="Pfam" id="PF07715"/>
    </source>
</evidence>
<dbReference type="SUPFAM" id="SSF56935">
    <property type="entry name" value="Porins"/>
    <property type="match status" value="1"/>
</dbReference>
<gene>
    <name evidence="9" type="ORF">LCGC14_0002590</name>
</gene>
<keyword evidence="5" id="KW-0472">Membrane</keyword>
<keyword evidence="2" id="KW-0813">Transport</keyword>
<dbReference type="InterPro" id="IPR037066">
    <property type="entry name" value="Plug_dom_sf"/>
</dbReference>
<evidence type="ECO:0000256" key="2">
    <source>
        <dbReference type="ARBA" id="ARBA00022448"/>
    </source>
</evidence>
<evidence type="ECO:0000256" key="3">
    <source>
        <dbReference type="ARBA" id="ARBA00022692"/>
    </source>
</evidence>
<reference evidence="9" key="1">
    <citation type="journal article" date="2015" name="Nature">
        <title>Complex archaea that bridge the gap between prokaryotes and eukaryotes.</title>
        <authorList>
            <person name="Spang A."/>
            <person name="Saw J.H."/>
            <person name="Jorgensen S.L."/>
            <person name="Zaremba-Niedzwiedzka K."/>
            <person name="Martijn J."/>
            <person name="Lind A.E."/>
            <person name="van Eijk R."/>
            <person name="Schleper C."/>
            <person name="Guy L."/>
            <person name="Ettema T.J."/>
        </authorList>
    </citation>
    <scope>NUCLEOTIDE SEQUENCE</scope>
</reference>
<accession>A0A0F9Z4S7</accession>
<keyword evidence="6" id="KW-0998">Cell outer membrane</keyword>
<protein>
    <recommendedName>
        <fullName evidence="10">TonB-dependent receptor plug domain-containing protein</fullName>
    </recommendedName>
</protein>
<name>A0A0F9Z4S7_9ZZZZ</name>
<dbReference type="InterPro" id="IPR039426">
    <property type="entry name" value="TonB-dep_rcpt-like"/>
</dbReference>
<evidence type="ECO:0000256" key="6">
    <source>
        <dbReference type="ARBA" id="ARBA00023237"/>
    </source>
</evidence>
<evidence type="ECO:0000256" key="5">
    <source>
        <dbReference type="ARBA" id="ARBA00023136"/>
    </source>
</evidence>
<keyword evidence="3" id="KW-0812">Transmembrane</keyword>
<proteinExistence type="predicted"/>
<dbReference type="PROSITE" id="PS52016">
    <property type="entry name" value="TONB_DEPENDENT_REC_3"/>
    <property type="match status" value="1"/>
</dbReference>
<dbReference type="InterPro" id="IPR000531">
    <property type="entry name" value="Beta-barrel_TonB"/>
</dbReference>
<evidence type="ECO:0000256" key="1">
    <source>
        <dbReference type="ARBA" id="ARBA00004571"/>
    </source>
</evidence>
<dbReference type="Gene3D" id="2.170.130.10">
    <property type="entry name" value="TonB-dependent receptor, plug domain"/>
    <property type="match status" value="1"/>
</dbReference>